<gene>
    <name evidence="4" type="ORF">I8J30_22485</name>
</gene>
<protein>
    <submittedName>
        <fullName evidence="4">Gfo/Idh/MocA family oxidoreductase</fullName>
    </submittedName>
</protein>
<reference evidence="4 5" key="1">
    <citation type="submission" date="2021-04" db="EMBL/GenBank/DDBJ databases">
        <title>Paenibacillus sp. DLE-14 whole genome sequence.</title>
        <authorList>
            <person name="Ham Y.J."/>
        </authorList>
    </citation>
    <scope>NUCLEOTIDE SEQUENCE [LARGE SCALE GENOMIC DNA]</scope>
    <source>
        <strain evidence="4 5">DLE-14</strain>
    </source>
</reference>
<dbReference type="Gene3D" id="3.30.360.10">
    <property type="entry name" value="Dihydrodipicolinate Reductase, domain 2"/>
    <property type="match status" value="1"/>
</dbReference>
<dbReference type="SUPFAM" id="SSF55347">
    <property type="entry name" value="Glyceraldehyde-3-phosphate dehydrogenase-like, C-terminal domain"/>
    <property type="match status" value="1"/>
</dbReference>
<dbReference type="InterPro" id="IPR055170">
    <property type="entry name" value="GFO_IDH_MocA-like_dom"/>
</dbReference>
<dbReference type="InterPro" id="IPR052515">
    <property type="entry name" value="Gfo/Idh/MocA_Oxidoreductase"/>
</dbReference>
<feature type="domain" description="GFO/IDH/MocA-like oxidoreductase" evidence="3">
    <location>
        <begin position="134"/>
        <end position="259"/>
    </location>
</feature>
<feature type="domain" description="Gfo/Idh/MocA-like oxidoreductase N-terminal" evidence="2">
    <location>
        <begin position="4"/>
        <end position="123"/>
    </location>
</feature>
<dbReference type="Proteomes" id="UP000673394">
    <property type="component" value="Unassembled WGS sequence"/>
</dbReference>
<evidence type="ECO:0000256" key="1">
    <source>
        <dbReference type="SAM" id="MobiDB-lite"/>
    </source>
</evidence>
<comment type="caution">
    <text evidence="4">The sequence shown here is derived from an EMBL/GenBank/DDBJ whole genome shotgun (WGS) entry which is preliminary data.</text>
</comment>
<proteinExistence type="predicted"/>
<dbReference type="InterPro" id="IPR036291">
    <property type="entry name" value="NAD(P)-bd_dom_sf"/>
</dbReference>
<dbReference type="PANTHER" id="PTHR43249">
    <property type="entry name" value="UDP-N-ACETYL-2-AMINO-2-DEOXY-D-GLUCURONATE OXIDASE"/>
    <property type="match status" value="1"/>
</dbReference>
<dbReference type="RefSeq" id="WP_210661952.1">
    <property type="nucleotide sequence ID" value="NZ_JAGKSP010000011.1"/>
</dbReference>
<dbReference type="Gene3D" id="3.40.50.720">
    <property type="entry name" value="NAD(P)-binding Rossmann-like Domain"/>
    <property type="match status" value="1"/>
</dbReference>
<name>A0ABS5CI44_9BACL</name>
<dbReference type="EMBL" id="JAGKSP010000011">
    <property type="protein sequence ID" value="MBP3965484.1"/>
    <property type="molecule type" value="Genomic_DNA"/>
</dbReference>
<evidence type="ECO:0000259" key="2">
    <source>
        <dbReference type="Pfam" id="PF01408"/>
    </source>
</evidence>
<evidence type="ECO:0000259" key="3">
    <source>
        <dbReference type="Pfam" id="PF22725"/>
    </source>
</evidence>
<feature type="region of interest" description="Disordered" evidence="1">
    <location>
        <begin position="370"/>
        <end position="390"/>
    </location>
</feature>
<organism evidence="4 5">
    <name type="scientific">Paenibacillus lignilyticus</name>
    <dbReference type="NCBI Taxonomy" id="1172615"/>
    <lineage>
        <taxon>Bacteria</taxon>
        <taxon>Bacillati</taxon>
        <taxon>Bacillota</taxon>
        <taxon>Bacilli</taxon>
        <taxon>Bacillales</taxon>
        <taxon>Paenibacillaceae</taxon>
        <taxon>Paenibacillus</taxon>
    </lineage>
</organism>
<evidence type="ECO:0000313" key="5">
    <source>
        <dbReference type="Proteomes" id="UP000673394"/>
    </source>
</evidence>
<sequence>MKQLRYGIIGIGNMGSGHANILTSGAIKGAVLTAVCDGFESKRDWAREKFGDKIAVFENAESMIDSGLIDAVVVATPHYDHPTEAIEAFAKGMHVLIEKPAGVYAKQVREMNEAAAASGKTFGIVYNQRMNPLYQKLREMIQSGEIGEVRRINWIITNWYRTQAYYDSGTWRATWGGEGGGVLINQCPHNLDLWQWTTGMMPIRMRAFCQFGKNRNIEVENDVTAYAEYENGATAVFITSTSDAPGTNRLEVSGSRGKIVIENDKMTFWRLREEEAAFNARNTEPFASPECWKIDIPSSGPSPEHAGILQNFTDAVLLGTPLVAPGEEGIKGLTLSNAMHLSTWLDGWVDLPLDEALHEAELNKRIASSTYQKPSTAAAETKPADLTGTF</sequence>
<evidence type="ECO:0000313" key="4">
    <source>
        <dbReference type="EMBL" id="MBP3965484.1"/>
    </source>
</evidence>
<keyword evidence="5" id="KW-1185">Reference proteome</keyword>
<dbReference type="Pfam" id="PF22725">
    <property type="entry name" value="GFO_IDH_MocA_C3"/>
    <property type="match status" value="1"/>
</dbReference>
<dbReference type="Pfam" id="PF01408">
    <property type="entry name" value="GFO_IDH_MocA"/>
    <property type="match status" value="1"/>
</dbReference>
<dbReference type="PANTHER" id="PTHR43249:SF1">
    <property type="entry name" value="D-GLUCOSIDE 3-DEHYDROGENASE"/>
    <property type="match status" value="1"/>
</dbReference>
<dbReference type="InterPro" id="IPR000683">
    <property type="entry name" value="Gfo/Idh/MocA-like_OxRdtase_N"/>
</dbReference>
<dbReference type="SUPFAM" id="SSF51735">
    <property type="entry name" value="NAD(P)-binding Rossmann-fold domains"/>
    <property type="match status" value="1"/>
</dbReference>
<accession>A0ABS5CI44</accession>